<accession>A0ABT0HI65</accession>
<dbReference type="EMBL" id="JALPRF010000001">
    <property type="protein sequence ID" value="MCK8491695.1"/>
    <property type="molecule type" value="Genomic_DNA"/>
</dbReference>
<dbReference type="Pfam" id="PF16656">
    <property type="entry name" value="Pur_ac_phosph_N"/>
    <property type="match status" value="1"/>
</dbReference>
<sequence>MRSFAINEAGIISYSDPIQFKTGYNPSVSSGGSPTVGSTTATVGFILNDAGNPAAIQYGVLYSSSNSTPSMDNSGPGVTVNNPNVGASTPVNLTDLKPNTTYYYRSYAKLPSGEIVLGPVNTFTTQADAVANGLIAYLPFTDRSLLDVSGNNNHANLVDSPTFTTDRRGKSNAAIQLDGVNDYFYMVDNSTLLLDAFTISIWIRPSAINNVNNRMQIYNKSRWSDSNFEMYSSLVKINENGPGLTFMTNIKQGSNCVPAKGWQSFEFSSNPQLDDWHHLVFTYSGRSSRMYFDNVLMDQNNNLPAASMDRCPGGELKFGAQLRDFPNYFKGAMDEIRIYNRALSASEVQTLYNQ</sequence>
<dbReference type="Proteomes" id="UP001202180">
    <property type="component" value="Unassembled WGS sequence"/>
</dbReference>
<dbReference type="InterPro" id="IPR013783">
    <property type="entry name" value="Ig-like_fold"/>
</dbReference>
<dbReference type="PROSITE" id="PS50853">
    <property type="entry name" value="FN3"/>
    <property type="match status" value="1"/>
</dbReference>
<protein>
    <recommendedName>
        <fullName evidence="1">Fibronectin type-III domain-containing protein</fullName>
    </recommendedName>
</protein>
<keyword evidence="3" id="KW-1185">Reference proteome</keyword>
<dbReference type="Pfam" id="PF13385">
    <property type="entry name" value="Laminin_G_3"/>
    <property type="match status" value="1"/>
</dbReference>
<organism evidence="2 3">
    <name type="scientific">Spirosoma liriopis</name>
    <dbReference type="NCBI Taxonomy" id="2937440"/>
    <lineage>
        <taxon>Bacteria</taxon>
        <taxon>Pseudomonadati</taxon>
        <taxon>Bacteroidota</taxon>
        <taxon>Cytophagia</taxon>
        <taxon>Cytophagales</taxon>
        <taxon>Cytophagaceae</taxon>
        <taxon>Spirosoma</taxon>
    </lineage>
</organism>
<dbReference type="Gene3D" id="2.60.120.200">
    <property type="match status" value="1"/>
</dbReference>
<gene>
    <name evidence="2" type="ORF">M0L20_07505</name>
</gene>
<comment type="caution">
    <text evidence="2">The sequence shown here is derived from an EMBL/GenBank/DDBJ whole genome shotgun (WGS) entry which is preliminary data.</text>
</comment>
<reference evidence="2 3" key="1">
    <citation type="submission" date="2022-04" db="EMBL/GenBank/DDBJ databases">
        <title>Spirosoma sp. strain RP8 genome sequencing and assembly.</title>
        <authorList>
            <person name="Jung Y."/>
        </authorList>
    </citation>
    <scope>NUCLEOTIDE SEQUENCE [LARGE SCALE GENOMIC DNA]</scope>
    <source>
        <strain evidence="2 3">RP8</strain>
    </source>
</reference>
<evidence type="ECO:0000259" key="1">
    <source>
        <dbReference type="PROSITE" id="PS50853"/>
    </source>
</evidence>
<name>A0ABT0HI65_9BACT</name>
<evidence type="ECO:0000313" key="3">
    <source>
        <dbReference type="Proteomes" id="UP001202180"/>
    </source>
</evidence>
<dbReference type="InterPro" id="IPR015914">
    <property type="entry name" value="PAPs_N"/>
</dbReference>
<dbReference type="Gene3D" id="2.60.40.10">
    <property type="entry name" value="Immunoglobulins"/>
    <property type="match status" value="1"/>
</dbReference>
<dbReference type="InterPro" id="IPR003961">
    <property type="entry name" value="FN3_dom"/>
</dbReference>
<evidence type="ECO:0000313" key="2">
    <source>
        <dbReference type="EMBL" id="MCK8491695.1"/>
    </source>
</evidence>
<dbReference type="InterPro" id="IPR013320">
    <property type="entry name" value="ConA-like_dom_sf"/>
</dbReference>
<feature type="domain" description="Fibronectin type-III" evidence="1">
    <location>
        <begin position="22"/>
        <end position="128"/>
    </location>
</feature>
<proteinExistence type="predicted"/>
<dbReference type="SUPFAM" id="SSF49899">
    <property type="entry name" value="Concanavalin A-like lectins/glucanases"/>
    <property type="match status" value="1"/>
</dbReference>